<keyword evidence="3" id="KW-0479">Metal-binding</keyword>
<evidence type="ECO:0000256" key="8">
    <source>
        <dbReference type="SAM" id="MobiDB-lite"/>
    </source>
</evidence>
<keyword evidence="9" id="KW-0472">Membrane</keyword>
<dbReference type="SMART" id="SM00184">
    <property type="entry name" value="RING"/>
    <property type="match status" value="1"/>
</dbReference>
<dbReference type="Pfam" id="PF13639">
    <property type="entry name" value="zf-RING_2"/>
    <property type="match status" value="1"/>
</dbReference>
<dbReference type="PANTHER" id="PTHR14155:SF627">
    <property type="entry name" value="OS06G0192800 PROTEIN"/>
    <property type="match status" value="1"/>
</dbReference>
<evidence type="ECO:0000256" key="5">
    <source>
        <dbReference type="ARBA" id="ARBA00022833"/>
    </source>
</evidence>
<name>C5WTG3_SORBI</name>
<proteinExistence type="inferred from homology"/>
<keyword evidence="9" id="KW-0812">Transmembrane</keyword>
<dbReference type="GO" id="GO:0061630">
    <property type="term" value="F:ubiquitin protein ligase activity"/>
    <property type="evidence" value="ECO:0000318"/>
    <property type="project" value="GO_Central"/>
</dbReference>
<dbReference type="AlphaFoldDB" id="C5WTG3"/>
<evidence type="ECO:0000313" key="12">
    <source>
        <dbReference type="Proteomes" id="UP000000768"/>
    </source>
</evidence>
<dbReference type="EC" id="2.3.2.27" evidence="2"/>
<dbReference type="InterPro" id="IPR013083">
    <property type="entry name" value="Znf_RING/FYVE/PHD"/>
</dbReference>
<dbReference type="Gene3D" id="3.30.40.10">
    <property type="entry name" value="Zinc/RING finger domain, C3HC4 (zinc finger)"/>
    <property type="match status" value="1"/>
</dbReference>
<reference evidence="11 12" key="1">
    <citation type="journal article" date="2009" name="Nature">
        <title>The Sorghum bicolor genome and the diversification of grasses.</title>
        <authorList>
            <person name="Paterson A.H."/>
            <person name="Bowers J.E."/>
            <person name="Bruggmann R."/>
            <person name="Dubchak I."/>
            <person name="Grimwood J."/>
            <person name="Gundlach H."/>
            <person name="Haberer G."/>
            <person name="Hellsten U."/>
            <person name="Mitros T."/>
            <person name="Poliakov A."/>
            <person name="Schmutz J."/>
            <person name="Spannagl M."/>
            <person name="Tang H."/>
            <person name="Wang X."/>
            <person name="Wicker T."/>
            <person name="Bharti A.K."/>
            <person name="Chapman J."/>
            <person name="Feltus F.A."/>
            <person name="Gowik U."/>
            <person name="Grigoriev I.V."/>
            <person name="Lyons E."/>
            <person name="Maher C.A."/>
            <person name="Martis M."/>
            <person name="Narechania A."/>
            <person name="Otillar R.P."/>
            <person name="Penning B.W."/>
            <person name="Salamov A.A."/>
            <person name="Wang Y."/>
            <person name="Zhang L."/>
            <person name="Carpita N.C."/>
            <person name="Freeling M."/>
            <person name="Gingle A.R."/>
            <person name="Hash C.T."/>
            <person name="Keller B."/>
            <person name="Klein P."/>
            <person name="Kresovich S."/>
            <person name="McCann M.C."/>
            <person name="Ming R."/>
            <person name="Peterson D.G."/>
            <person name="Mehboob-ur-Rahman"/>
            <person name="Ware D."/>
            <person name="Westhoff P."/>
            <person name="Mayer K.F."/>
            <person name="Messing J."/>
            <person name="Rokhsar D.S."/>
        </authorList>
    </citation>
    <scope>NUCLEOTIDE SEQUENCE [LARGE SCALE GENOMIC DNA]</scope>
    <source>
        <strain evidence="12">cv. BTx623</strain>
    </source>
</reference>
<keyword evidence="9" id="KW-1133">Transmembrane helix</keyword>
<feature type="transmembrane region" description="Helical" evidence="9">
    <location>
        <begin position="53"/>
        <end position="72"/>
    </location>
</feature>
<evidence type="ECO:0000256" key="4">
    <source>
        <dbReference type="ARBA" id="ARBA00022771"/>
    </source>
</evidence>
<dbReference type="SUPFAM" id="SSF57850">
    <property type="entry name" value="RING/U-box"/>
    <property type="match status" value="1"/>
</dbReference>
<dbReference type="Gramene" id="EER94546">
    <property type="protein sequence ID" value="EER94546"/>
    <property type="gene ID" value="SORBI_3001G308100"/>
</dbReference>
<evidence type="ECO:0000256" key="1">
    <source>
        <dbReference type="ARBA" id="ARBA00000900"/>
    </source>
</evidence>
<comment type="similarity">
    <text evidence="6">Belongs to the RING-type zinc finger family. ATL subfamily.</text>
</comment>
<dbReference type="PANTHER" id="PTHR14155">
    <property type="entry name" value="RING FINGER DOMAIN-CONTAINING"/>
    <property type="match status" value="1"/>
</dbReference>
<dbReference type="InParanoid" id="C5WTG3"/>
<dbReference type="HOGENOM" id="CLU_1139456_0_0_1"/>
<protein>
    <recommendedName>
        <fullName evidence="2">RING-type E3 ubiquitin transferase</fullName>
        <ecNumber evidence="2">2.3.2.27</ecNumber>
    </recommendedName>
</protein>
<evidence type="ECO:0000256" key="6">
    <source>
        <dbReference type="ARBA" id="ARBA00024209"/>
    </source>
</evidence>
<dbReference type="CDD" id="cd16454">
    <property type="entry name" value="RING-H2_PA-TM-RING"/>
    <property type="match status" value="1"/>
</dbReference>
<accession>C5WTG3</accession>
<reference evidence="12" key="2">
    <citation type="journal article" date="2018" name="Plant J.">
        <title>The Sorghum bicolor reference genome: improved assembly, gene annotations, a transcriptome atlas, and signatures of genome organization.</title>
        <authorList>
            <person name="McCormick R.F."/>
            <person name="Truong S.K."/>
            <person name="Sreedasyam A."/>
            <person name="Jenkins J."/>
            <person name="Shu S."/>
            <person name="Sims D."/>
            <person name="Kennedy M."/>
            <person name="Amirebrahimi M."/>
            <person name="Weers B.D."/>
            <person name="McKinley B."/>
            <person name="Mattison A."/>
            <person name="Morishige D.T."/>
            <person name="Grimwood J."/>
            <person name="Schmutz J."/>
            <person name="Mullet J.E."/>
        </authorList>
    </citation>
    <scope>NUCLEOTIDE SEQUENCE [LARGE SCALE GENOMIC DNA]</scope>
    <source>
        <strain evidence="12">cv. BTx623</strain>
    </source>
</reference>
<feature type="domain" description="RING-type" evidence="10">
    <location>
        <begin position="130"/>
        <end position="172"/>
    </location>
</feature>
<keyword evidence="4 7" id="KW-0863">Zinc-finger</keyword>
<dbReference type="FunFam" id="3.30.40.10:FF:000755">
    <property type="entry name" value="RING-H2 finger protein ATL57"/>
    <property type="match status" value="1"/>
</dbReference>
<evidence type="ECO:0000259" key="10">
    <source>
        <dbReference type="PROSITE" id="PS50089"/>
    </source>
</evidence>
<organism evidence="11 12">
    <name type="scientific">Sorghum bicolor</name>
    <name type="common">Sorghum</name>
    <name type="synonym">Sorghum vulgare</name>
    <dbReference type="NCBI Taxonomy" id="4558"/>
    <lineage>
        <taxon>Eukaryota</taxon>
        <taxon>Viridiplantae</taxon>
        <taxon>Streptophyta</taxon>
        <taxon>Embryophyta</taxon>
        <taxon>Tracheophyta</taxon>
        <taxon>Spermatophyta</taxon>
        <taxon>Magnoliopsida</taxon>
        <taxon>Liliopsida</taxon>
        <taxon>Poales</taxon>
        <taxon>Poaceae</taxon>
        <taxon>PACMAD clade</taxon>
        <taxon>Panicoideae</taxon>
        <taxon>Andropogonodae</taxon>
        <taxon>Andropogoneae</taxon>
        <taxon>Sorghinae</taxon>
        <taxon>Sorghum</taxon>
    </lineage>
</organism>
<keyword evidence="12" id="KW-1185">Reference proteome</keyword>
<evidence type="ECO:0000313" key="11">
    <source>
        <dbReference type="EMBL" id="EER94546.1"/>
    </source>
</evidence>
<dbReference type="GO" id="GO:0016020">
    <property type="term" value="C:membrane"/>
    <property type="evidence" value="ECO:0000318"/>
    <property type="project" value="GO_Central"/>
</dbReference>
<comment type="catalytic activity">
    <reaction evidence="1">
        <text>S-ubiquitinyl-[E2 ubiquitin-conjugating enzyme]-L-cysteine + [acceptor protein]-L-lysine = [E2 ubiquitin-conjugating enzyme]-L-cysteine + N(6)-ubiquitinyl-[acceptor protein]-L-lysine.</text>
        <dbReference type="EC" id="2.3.2.27"/>
    </reaction>
</comment>
<dbReference type="GO" id="GO:0006511">
    <property type="term" value="P:ubiquitin-dependent protein catabolic process"/>
    <property type="evidence" value="ECO:0000318"/>
    <property type="project" value="GO_Central"/>
</dbReference>
<dbReference type="InterPro" id="IPR001841">
    <property type="entry name" value="Znf_RING"/>
</dbReference>
<feature type="region of interest" description="Disordered" evidence="8">
    <location>
        <begin position="1"/>
        <end position="38"/>
    </location>
</feature>
<dbReference type="STRING" id="4558.C5WTG3"/>
<gene>
    <name evidence="11" type="ORF">SORBI_3001G308100</name>
</gene>
<evidence type="ECO:0000256" key="7">
    <source>
        <dbReference type="PROSITE-ProRule" id="PRU00175"/>
    </source>
</evidence>
<dbReference type="GO" id="GO:0008270">
    <property type="term" value="F:zinc ion binding"/>
    <property type="evidence" value="ECO:0007669"/>
    <property type="project" value="UniProtKB-KW"/>
</dbReference>
<keyword evidence="5" id="KW-0862">Zinc</keyword>
<dbReference type="Proteomes" id="UP000000768">
    <property type="component" value="Chromosome 1"/>
</dbReference>
<dbReference type="InterPro" id="IPR053238">
    <property type="entry name" value="RING-H2_zinc_finger"/>
</dbReference>
<evidence type="ECO:0000256" key="3">
    <source>
        <dbReference type="ARBA" id="ARBA00022723"/>
    </source>
</evidence>
<dbReference type="PROSITE" id="PS50089">
    <property type="entry name" value="ZF_RING_2"/>
    <property type="match status" value="1"/>
</dbReference>
<dbReference type="EMBL" id="CM000760">
    <property type="protein sequence ID" value="EER94546.1"/>
    <property type="molecule type" value="Genomic_DNA"/>
</dbReference>
<dbReference type="OMA" id="NCANATY"/>
<evidence type="ECO:0000256" key="2">
    <source>
        <dbReference type="ARBA" id="ARBA00012483"/>
    </source>
</evidence>
<evidence type="ECO:0000256" key="9">
    <source>
        <dbReference type="SAM" id="Phobius"/>
    </source>
</evidence>
<sequence>MATAARASRRLAPAGDAQSHAPHPHATPAVGGPVSSGSGGGGGRAQFNLSSSAATAVVFVSILLCFILLCTYCRCARQRAVAGARRRVMRDLVPGGVALFLRPTAAALPPVLPYAAAASSAKKGLLPEDCPICLEPFGDDDGVRVVPACGHLYHAPCIDRWLDVRNSCPVCRCAVASLYAAADRDRDAAAVADGAHDDDDDDQEAVLQRVVAMIEAIRDEQREDAAARRAPAGGGGGS</sequence>
<dbReference type="eggNOG" id="KOG0800">
    <property type="taxonomic scope" value="Eukaryota"/>
</dbReference>